<dbReference type="InterPro" id="IPR027417">
    <property type="entry name" value="P-loop_NTPase"/>
</dbReference>
<feature type="domain" description="Sulfotransferase" evidence="1">
    <location>
        <begin position="8"/>
        <end position="162"/>
    </location>
</feature>
<dbReference type="Pfam" id="PF00685">
    <property type="entry name" value="Sulfotransfer_1"/>
    <property type="match status" value="1"/>
</dbReference>
<gene>
    <name evidence="2" type="ORF">SAMN04487859_109159</name>
</gene>
<dbReference type="Proteomes" id="UP000198599">
    <property type="component" value="Unassembled WGS sequence"/>
</dbReference>
<evidence type="ECO:0000313" key="3">
    <source>
        <dbReference type="Proteomes" id="UP000198599"/>
    </source>
</evidence>
<accession>A0A1I5C8M5</accession>
<protein>
    <submittedName>
        <fullName evidence="2">Sulfotransferase family protein</fullName>
    </submittedName>
</protein>
<sequence>MRLFKQLGLQRSGTNAFRAIVEENLPDCLFLANILGDKHVPQSWDKMAAWLAQNPTAEGLTPELYAQMAEEVRTHRLCVVVSIKDPVSWLWSYFRFAKKKAEYRNPDQEFVFTPNFAEQCLTSWSERMTQYLQFALENKERTMVVQHEELLKSPGAVLDRFCATFALTPPDDPELFQQAYARRGTENQHGKDLVNPKVKFDSSYHLEGRWAADMPPEHYDRGMQFSRVYFEKHPEFVPFFLPETLTDRRV</sequence>
<keyword evidence="3" id="KW-1185">Reference proteome</keyword>
<reference evidence="3" key="1">
    <citation type="submission" date="2016-10" db="EMBL/GenBank/DDBJ databases">
        <authorList>
            <person name="Varghese N."/>
            <person name="Submissions S."/>
        </authorList>
    </citation>
    <scope>NUCLEOTIDE SEQUENCE [LARGE SCALE GENOMIC DNA]</scope>
    <source>
        <strain evidence="3">DSM 28463</strain>
    </source>
</reference>
<proteinExistence type="predicted"/>
<dbReference type="SUPFAM" id="SSF52540">
    <property type="entry name" value="P-loop containing nucleoside triphosphate hydrolases"/>
    <property type="match status" value="1"/>
</dbReference>
<keyword evidence="2" id="KW-0808">Transferase</keyword>
<dbReference type="Gene3D" id="3.40.50.300">
    <property type="entry name" value="P-loop containing nucleotide triphosphate hydrolases"/>
    <property type="match status" value="1"/>
</dbReference>
<evidence type="ECO:0000313" key="2">
    <source>
        <dbReference type="EMBL" id="SFN83021.1"/>
    </source>
</evidence>
<dbReference type="AlphaFoldDB" id="A0A1I5C8M5"/>
<name>A0A1I5C8M5_9RHOB</name>
<organism evidence="2 3">
    <name type="scientific">Roseovarius lutimaris</name>
    <dbReference type="NCBI Taxonomy" id="1005928"/>
    <lineage>
        <taxon>Bacteria</taxon>
        <taxon>Pseudomonadati</taxon>
        <taxon>Pseudomonadota</taxon>
        <taxon>Alphaproteobacteria</taxon>
        <taxon>Rhodobacterales</taxon>
        <taxon>Roseobacteraceae</taxon>
        <taxon>Roseovarius</taxon>
    </lineage>
</organism>
<evidence type="ECO:0000259" key="1">
    <source>
        <dbReference type="Pfam" id="PF00685"/>
    </source>
</evidence>
<dbReference type="STRING" id="1005928.SAMN04487859_109159"/>
<dbReference type="RefSeq" id="WP_143076323.1">
    <property type="nucleotide sequence ID" value="NZ_FOVP01000009.1"/>
</dbReference>
<dbReference type="OrthoDB" id="7687351at2"/>
<dbReference type="GO" id="GO:0008146">
    <property type="term" value="F:sulfotransferase activity"/>
    <property type="evidence" value="ECO:0007669"/>
    <property type="project" value="InterPro"/>
</dbReference>
<dbReference type="InterPro" id="IPR000863">
    <property type="entry name" value="Sulfotransferase_dom"/>
</dbReference>
<dbReference type="EMBL" id="FOVP01000009">
    <property type="protein sequence ID" value="SFN83021.1"/>
    <property type="molecule type" value="Genomic_DNA"/>
</dbReference>